<gene>
    <name evidence="2" type="ORF">Rsw2DRAFT_2483</name>
</gene>
<dbReference type="AlphaFoldDB" id="C8S355"/>
<accession>C8S355</accession>
<organism evidence="2 3">
    <name type="scientific">Rhodobacter ferrooxidans</name>
    <dbReference type="NCBI Taxonomy" id="371731"/>
    <lineage>
        <taxon>Bacteria</taxon>
        <taxon>Pseudomonadati</taxon>
        <taxon>Pseudomonadota</taxon>
        <taxon>Alphaproteobacteria</taxon>
        <taxon>Rhodobacterales</taxon>
        <taxon>Rhodobacter group</taxon>
        <taxon>Rhodobacter</taxon>
    </lineage>
</organism>
<proteinExistence type="predicted"/>
<dbReference type="Proteomes" id="UP000010121">
    <property type="component" value="Unassembled WGS sequence"/>
</dbReference>
<feature type="domain" description="DUF6455" evidence="1">
    <location>
        <begin position="5"/>
        <end position="82"/>
    </location>
</feature>
<dbReference type="InterPro" id="IPR045601">
    <property type="entry name" value="DUF6455"/>
</dbReference>
<comment type="caution">
    <text evidence="2">The sequence shown here is derived from an EMBL/GenBank/DDBJ whole genome shotgun (WGS) entry which is preliminary data.</text>
</comment>
<evidence type="ECO:0000313" key="2">
    <source>
        <dbReference type="EMBL" id="EEW24537.1"/>
    </source>
</evidence>
<dbReference type="RefSeq" id="WP_008031475.1">
    <property type="nucleotide sequence ID" value="NZ_ACYY01000017.1"/>
</dbReference>
<dbReference type="Pfam" id="PF20056">
    <property type="entry name" value="DUF6455"/>
    <property type="match status" value="1"/>
</dbReference>
<evidence type="ECO:0000259" key="1">
    <source>
        <dbReference type="Pfam" id="PF20056"/>
    </source>
</evidence>
<dbReference type="eggNOG" id="ENOG503147B">
    <property type="taxonomic scope" value="Bacteria"/>
</dbReference>
<dbReference type="STRING" id="371731.Rsw2DRAFT_2483"/>
<dbReference type="OrthoDB" id="7689275at2"/>
<protein>
    <recommendedName>
        <fullName evidence="1">DUF6455 domain-containing protein</fullName>
    </recommendedName>
</protein>
<name>C8S355_9RHOB</name>
<reference evidence="2 3" key="1">
    <citation type="submission" date="2009-08" db="EMBL/GenBank/DDBJ databases">
        <title>The draft genome of Rhodobacter sp. SW2.</title>
        <authorList>
            <consortium name="US DOE Joint Genome Institute (JGI-PGF)"/>
            <person name="Lucas S."/>
            <person name="Copeland A."/>
            <person name="Lapidus A."/>
            <person name="Glavina del Rio T."/>
            <person name="Tice H."/>
            <person name="Bruce D."/>
            <person name="Goodwin L."/>
            <person name="Pitluck S."/>
            <person name="Larimer F."/>
            <person name="Land M.L."/>
            <person name="Hauser L."/>
            <person name="Emerson D."/>
        </authorList>
    </citation>
    <scope>NUCLEOTIDE SEQUENCE [LARGE SCALE GENOMIC DNA]</scope>
    <source>
        <strain evidence="2 3">SW2</strain>
    </source>
</reference>
<sequence>MYGLVEAPRAWWLTHGMARAVGVSLPHAVTEGWLTRTELARLVGRCQSCDKSEVCTGWLARSASAEALPGFCTNKAEIEALAPLA</sequence>
<keyword evidence="3" id="KW-1185">Reference proteome</keyword>
<evidence type="ECO:0000313" key="3">
    <source>
        <dbReference type="Proteomes" id="UP000010121"/>
    </source>
</evidence>
<dbReference type="EMBL" id="ACYY01000017">
    <property type="protein sequence ID" value="EEW24537.1"/>
    <property type="molecule type" value="Genomic_DNA"/>
</dbReference>